<keyword evidence="3" id="KW-0716">Sensory transduction</keyword>
<evidence type="ECO:0000256" key="7">
    <source>
        <dbReference type="ARBA" id="ARBA00023040"/>
    </source>
</evidence>
<dbReference type="PANTHER" id="PTHR26453">
    <property type="entry name" value="OLFACTORY RECEPTOR"/>
    <property type="match status" value="1"/>
</dbReference>
<evidence type="ECO:0000256" key="2">
    <source>
        <dbReference type="ARBA" id="ARBA00022475"/>
    </source>
</evidence>
<dbReference type="GO" id="GO:0005886">
    <property type="term" value="C:plasma membrane"/>
    <property type="evidence" value="ECO:0007669"/>
    <property type="project" value="UniProtKB-SubCell"/>
</dbReference>
<keyword evidence="7" id="KW-0297">G-protein coupled receptor</keyword>
<keyword evidence="6 11" id="KW-1133">Transmembrane helix</keyword>
<dbReference type="CDD" id="cd15225">
    <property type="entry name" value="7tmA_OR10A-like"/>
    <property type="match status" value="1"/>
</dbReference>
<evidence type="ECO:0000256" key="1">
    <source>
        <dbReference type="ARBA" id="ARBA00004651"/>
    </source>
</evidence>
<dbReference type="PROSITE" id="PS50262">
    <property type="entry name" value="G_PROTEIN_RECEP_F1_2"/>
    <property type="match status" value="1"/>
</dbReference>
<feature type="transmembrane region" description="Helical" evidence="11">
    <location>
        <begin position="242"/>
        <end position="266"/>
    </location>
</feature>
<dbReference type="SUPFAM" id="SSF81321">
    <property type="entry name" value="Family A G protein-coupled receptor-like"/>
    <property type="match status" value="1"/>
</dbReference>
<keyword evidence="4 11" id="KW-0812">Transmembrane</keyword>
<evidence type="ECO:0000256" key="4">
    <source>
        <dbReference type="ARBA" id="ARBA00022692"/>
    </source>
</evidence>
<keyword evidence="10" id="KW-0807">Transducer</keyword>
<dbReference type="PRINTS" id="PR00245">
    <property type="entry name" value="OLFACTORYR"/>
</dbReference>
<reference evidence="13" key="1">
    <citation type="submission" date="2023-09" db="UniProtKB">
        <authorList>
            <consortium name="Ensembl"/>
        </authorList>
    </citation>
    <scope>IDENTIFICATION</scope>
</reference>
<evidence type="ECO:0000256" key="5">
    <source>
        <dbReference type="ARBA" id="ARBA00022725"/>
    </source>
</evidence>
<evidence type="ECO:0000313" key="13">
    <source>
        <dbReference type="Ensembl" id="ENSCCNP00000005226.1"/>
    </source>
</evidence>
<dbReference type="PRINTS" id="PR00237">
    <property type="entry name" value="GPCRRHODOPSN"/>
</dbReference>
<dbReference type="GO" id="GO:0004930">
    <property type="term" value="F:G protein-coupled receptor activity"/>
    <property type="evidence" value="ECO:0007669"/>
    <property type="project" value="UniProtKB-KW"/>
</dbReference>
<name>A0A8C0W8F7_CASCN</name>
<dbReference type="AlphaFoldDB" id="A0A8C0W8F7"/>
<evidence type="ECO:0000256" key="11">
    <source>
        <dbReference type="SAM" id="Phobius"/>
    </source>
</evidence>
<evidence type="ECO:0000256" key="10">
    <source>
        <dbReference type="ARBA" id="ARBA00023224"/>
    </source>
</evidence>
<feature type="transmembrane region" description="Helical" evidence="11">
    <location>
        <begin position="202"/>
        <end position="221"/>
    </location>
</feature>
<dbReference type="InterPro" id="IPR000725">
    <property type="entry name" value="Olfact_rcpt"/>
</dbReference>
<organism evidence="13">
    <name type="scientific">Castor canadensis</name>
    <name type="common">American beaver</name>
    <dbReference type="NCBI Taxonomy" id="51338"/>
    <lineage>
        <taxon>Eukaryota</taxon>
        <taxon>Metazoa</taxon>
        <taxon>Chordata</taxon>
        <taxon>Craniata</taxon>
        <taxon>Vertebrata</taxon>
        <taxon>Euteleostomi</taxon>
        <taxon>Mammalia</taxon>
        <taxon>Eutheria</taxon>
        <taxon>Euarchontoglires</taxon>
        <taxon>Glires</taxon>
        <taxon>Rodentia</taxon>
        <taxon>Castorimorpha</taxon>
        <taxon>Castoridae</taxon>
        <taxon>Castor</taxon>
    </lineage>
</organism>
<accession>A0A8C0W8F7</accession>
<feature type="transmembrane region" description="Helical" evidence="11">
    <location>
        <begin position="278"/>
        <end position="297"/>
    </location>
</feature>
<feature type="transmembrane region" description="Helical" evidence="11">
    <location>
        <begin position="99"/>
        <end position="125"/>
    </location>
</feature>
<feature type="transmembrane region" description="Helical" evidence="11">
    <location>
        <begin position="29"/>
        <end position="52"/>
    </location>
</feature>
<protein>
    <recommendedName>
        <fullName evidence="12">G-protein coupled receptors family 1 profile domain-containing protein</fullName>
    </recommendedName>
</protein>
<feature type="domain" description="G-protein coupled receptors family 1 profile" evidence="12">
    <location>
        <begin position="45"/>
        <end position="295"/>
    </location>
</feature>
<keyword evidence="5" id="KW-0552">Olfaction</keyword>
<evidence type="ECO:0000256" key="9">
    <source>
        <dbReference type="ARBA" id="ARBA00023170"/>
    </source>
</evidence>
<dbReference type="Ensembl" id="ENSCCNT00000006890.1">
    <property type="protein sequence ID" value="ENSCCNP00000005226.1"/>
    <property type="gene ID" value="ENSCCNG00000005579.1"/>
</dbReference>
<evidence type="ECO:0000259" key="12">
    <source>
        <dbReference type="PROSITE" id="PS50262"/>
    </source>
</evidence>
<gene>
    <name evidence="13" type="primary">LOC109676854</name>
</gene>
<dbReference type="Pfam" id="PF13853">
    <property type="entry name" value="7tm_4"/>
    <property type="match status" value="1"/>
</dbReference>
<dbReference type="InterPro" id="IPR017452">
    <property type="entry name" value="GPCR_Rhodpsn_7TM"/>
</dbReference>
<dbReference type="GO" id="GO:0004984">
    <property type="term" value="F:olfactory receptor activity"/>
    <property type="evidence" value="ECO:0007669"/>
    <property type="project" value="InterPro"/>
</dbReference>
<keyword evidence="8 11" id="KW-0472">Membrane</keyword>
<comment type="subcellular location">
    <subcellularLocation>
        <location evidence="1">Cell membrane</location>
        <topology evidence="1">Multi-pass membrane protein</topology>
    </subcellularLocation>
</comment>
<evidence type="ECO:0000256" key="8">
    <source>
        <dbReference type="ARBA" id="ARBA00023136"/>
    </source>
</evidence>
<keyword evidence="2" id="KW-1003">Cell membrane</keyword>
<dbReference type="InterPro" id="IPR000276">
    <property type="entry name" value="GPCR_Rhodpsn"/>
</dbReference>
<evidence type="ECO:0000256" key="3">
    <source>
        <dbReference type="ARBA" id="ARBA00022606"/>
    </source>
</evidence>
<dbReference type="FunFam" id="1.20.1070.10:FF:000001">
    <property type="entry name" value="Olfactory receptor"/>
    <property type="match status" value="1"/>
</dbReference>
<dbReference type="Gene3D" id="1.20.1070.10">
    <property type="entry name" value="Rhodopsin 7-helix transmembrane proteins"/>
    <property type="match status" value="1"/>
</dbReference>
<evidence type="ECO:0000256" key="6">
    <source>
        <dbReference type="ARBA" id="ARBA00022989"/>
    </source>
</evidence>
<proteinExistence type="predicted"/>
<sequence>MESKLEKSNTTTMMEFILLGFSDISHLQWILFGIFLLMYLTILMSNGIIILLTKIDSNLHTPMYFFLSNFSFLEVCYVTVTIPRIMLVNLGTQRRSISLVVCATQMCFVLVLGAPECFLLAVMSYDHYVAICNPLNYSVLMNHKVCTQLVTGSWISGIPVQIGQTFQIFSLSFCASNQINHFFCDIPPILNLACGEIFVNKMMVYIVAVLFVLVPFLLILISYSKIIFTVLKLSSTTSRAKVFSTCSSHLAVAGLFFGPGIITYLRPKSSHSSDIEKVLSLFYTIVTPMLNPMIYSLRNKDVIMALKNYYINNSFE</sequence>
<keyword evidence="9" id="KW-0675">Receptor</keyword>
<feature type="transmembrane region" description="Helical" evidence="11">
    <location>
        <begin position="64"/>
        <end position="87"/>
    </location>
</feature>